<keyword evidence="4" id="KW-1185">Reference proteome</keyword>
<evidence type="ECO:0000313" key="4">
    <source>
        <dbReference type="Proteomes" id="UP001359485"/>
    </source>
</evidence>
<dbReference type="EMBL" id="JAWJWF010000003">
    <property type="protein sequence ID" value="KAK6635849.1"/>
    <property type="molecule type" value="Genomic_DNA"/>
</dbReference>
<comment type="caution">
    <text evidence="3">The sequence shown here is derived from an EMBL/GenBank/DDBJ whole genome shotgun (WGS) entry which is preliminary data.</text>
</comment>
<dbReference type="Pfam" id="PF05071">
    <property type="entry name" value="NDUFA12"/>
    <property type="match status" value="1"/>
</dbReference>
<dbReference type="PANTHER" id="PTHR32470:SF2">
    <property type="entry name" value="NADH DEHYDROGENASE [UBIQUINONE] 1 ALPHA SUBCOMPLEX ASSEMBLY FACTOR 2"/>
    <property type="match status" value="1"/>
</dbReference>
<proteinExistence type="inferred from homology"/>
<dbReference type="PANTHER" id="PTHR32470">
    <property type="entry name" value="ADH DEHYDROGENASE [UBIQUINONE] 1 ALPHA SUBCOMPLEX ASSEMBLY FACTOR 2"/>
    <property type="match status" value="1"/>
</dbReference>
<evidence type="ECO:0000256" key="1">
    <source>
        <dbReference type="ARBA" id="ARBA00007355"/>
    </source>
</evidence>
<feature type="region of interest" description="Disordered" evidence="2">
    <location>
        <begin position="117"/>
        <end position="141"/>
    </location>
</feature>
<name>A0ABR1B6S6_POLSC</name>
<accession>A0ABR1B6S6</accession>
<organism evidence="3 4">
    <name type="scientific">Polyplax serrata</name>
    <name type="common">Common mouse louse</name>
    <dbReference type="NCBI Taxonomy" id="468196"/>
    <lineage>
        <taxon>Eukaryota</taxon>
        <taxon>Metazoa</taxon>
        <taxon>Ecdysozoa</taxon>
        <taxon>Arthropoda</taxon>
        <taxon>Hexapoda</taxon>
        <taxon>Insecta</taxon>
        <taxon>Pterygota</taxon>
        <taxon>Neoptera</taxon>
        <taxon>Paraneoptera</taxon>
        <taxon>Psocodea</taxon>
        <taxon>Troctomorpha</taxon>
        <taxon>Phthiraptera</taxon>
        <taxon>Anoplura</taxon>
        <taxon>Polyplacidae</taxon>
        <taxon>Polyplax</taxon>
    </lineage>
</organism>
<dbReference type="InterPro" id="IPR007763">
    <property type="entry name" value="NDUFA12"/>
</dbReference>
<evidence type="ECO:0008006" key="5">
    <source>
        <dbReference type="Google" id="ProtNLM"/>
    </source>
</evidence>
<gene>
    <name evidence="3" type="ORF">RUM44_001103</name>
</gene>
<reference evidence="3 4" key="1">
    <citation type="submission" date="2023-09" db="EMBL/GenBank/DDBJ databases">
        <title>Genomes of two closely related lineages of the louse Polyplax serrata with different host specificities.</title>
        <authorList>
            <person name="Martinu J."/>
            <person name="Tarabai H."/>
            <person name="Stefka J."/>
            <person name="Hypsa V."/>
        </authorList>
    </citation>
    <scope>NUCLEOTIDE SEQUENCE [LARGE SCALE GENOMIC DNA]</scope>
    <source>
        <strain evidence="3">98ZLc_SE</strain>
    </source>
</reference>
<dbReference type="Proteomes" id="UP001359485">
    <property type="component" value="Unassembled WGS sequence"/>
</dbReference>
<sequence>MAQGRSVYKQLLTNFIESITPRKFSGTLVGKDHNGTMYYEAPAKTSGSLRKSARWFVPVKKEDFDQELPPEWVAWLRHRRRYPPTEEEIQINLIKAGEVIKKSLALDSNKQEKIEQLKLNQKPSFPTYKEYEINPGPPDHK</sequence>
<evidence type="ECO:0000313" key="3">
    <source>
        <dbReference type="EMBL" id="KAK6635849.1"/>
    </source>
</evidence>
<dbReference type="InterPro" id="IPR052618">
    <property type="entry name" value="ComplexI_NDUFA12"/>
</dbReference>
<evidence type="ECO:0000256" key="2">
    <source>
        <dbReference type="SAM" id="MobiDB-lite"/>
    </source>
</evidence>
<comment type="similarity">
    <text evidence="1">Belongs to the complex I NDUFA12 subunit family.</text>
</comment>
<protein>
    <recommendedName>
        <fullName evidence="5">NADH dehydrogenase [ubiquinone] 1 alpha subcomplex assembly factor 2</fullName>
    </recommendedName>
</protein>